<name>A0ABY7HD51_9BACT</name>
<keyword evidence="2" id="KW-1185">Reference proteome</keyword>
<sequence length="65" mass="6559">MSRPLDFLDTRPSGVSVASARIATELTPDMCFSLDGAVAGSTPTVKSGAVPTQVDSSFAAPDAMG</sequence>
<dbReference type="EMBL" id="CP114040">
    <property type="protein sequence ID" value="WAS97223.1"/>
    <property type="molecule type" value="Genomic_DNA"/>
</dbReference>
<organism evidence="1 2">
    <name type="scientific">Nannocystis punicea</name>
    <dbReference type="NCBI Taxonomy" id="2995304"/>
    <lineage>
        <taxon>Bacteria</taxon>
        <taxon>Pseudomonadati</taxon>
        <taxon>Myxococcota</taxon>
        <taxon>Polyangia</taxon>
        <taxon>Nannocystales</taxon>
        <taxon>Nannocystaceae</taxon>
        <taxon>Nannocystis</taxon>
    </lineage>
</organism>
<evidence type="ECO:0000313" key="1">
    <source>
        <dbReference type="EMBL" id="WAS97223.1"/>
    </source>
</evidence>
<proteinExistence type="predicted"/>
<protein>
    <submittedName>
        <fullName evidence="1">Uncharacterized protein</fullName>
    </submittedName>
</protein>
<dbReference type="Proteomes" id="UP001164459">
    <property type="component" value="Chromosome"/>
</dbReference>
<evidence type="ECO:0000313" key="2">
    <source>
        <dbReference type="Proteomes" id="UP001164459"/>
    </source>
</evidence>
<dbReference type="RefSeq" id="WP_269039586.1">
    <property type="nucleotide sequence ID" value="NZ_CP114040.1"/>
</dbReference>
<gene>
    <name evidence="1" type="ORF">O0S08_13835</name>
</gene>
<reference evidence="1" key="1">
    <citation type="submission" date="2022-11" db="EMBL/GenBank/DDBJ databases">
        <title>Minimal conservation of predation-associated metabolite biosynthetic gene clusters underscores biosynthetic potential of Myxococcota including descriptions for ten novel species: Archangium lansinium sp. nov., Myxococcus landrumus sp. nov., Nannocystis bai.</title>
        <authorList>
            <person name="Ahearne A."/>
            <person name="Stevens C."/>
            <person name="Dowd S."/>
        </authorList>
    </citation>
    <scope>NUCLEOTIDE SEQUENCE</scope>
    <source>
        <strain evidence="1">Fl3</strain>
    </source>
</reference>
<accession>A0ABY7HD51</accession>